<proteinExistence type="inferred from homology"/>
<keyword evidence="5" id="KW-0472">Membrane</keyword>
<dbReference type="GO" id="GO:0005506">
    <property type="term" value="F:iron ion binding"/>
    <property type="evidence" value="ECO:0007669"/>
    <property type="project" value="InterPro"/>
</dbReference>
<dbReference type="AlphaFoldDB" id="B0FSR8"/>
<dbReference type="GO" id="GO:0020037">
    <property type="term" value="F:heme binding"/>
    <property type="evidence" value="ECO:0007669"/>
    <property type="project" value="InterPro"/>
</dbReference>
<dbReference type="GO" id="GO:0016705">
    <property type="term" value="F:oxidoreductase activity, acting on paired donors, with incorporation or reduction of molecular oxygen"/>
    <property type="evidence" value="ECO:0007669"/>
    <property type="project" value="InterPro"/>
</dbReference>
<dbReference type="InterPro" id="IPR017972">
    <property type="entry name" value="Cyt_P450_CS"/>
</dbReference>
<dbReference type="CDD" id="cd20621">
    <property type="entry name" value="CYP5011A1-like"/>
    <property type="match status" value="1"/>
</dbReference>
<dbReference type="InterPro" id="IPR002401">
    <property type="entry name" value="Cyt_P450_E_grp-I"/>
</dbReference>
<evidence type="ECO:0000256" key="5">
    <source>
        <dbReference type="SAM" id="Phobius"/>
    </source>
</evidence>
<keyword evidence="5" id="KW-1133">Transmembrane helix</keyword>
<dbReference type="GO" id="GO:0004497">
    <property type="term" value="F:monooxygenase activity"/>
    <property type="evidence" value="ECO:0007669"/>
    <property type="project" value="UniProtKB-KW"/>
</dbReference>
<evidence type="ECO:0000256" key="1">
    <source>
        <dbReference type="ARBA" id="ARBA00001971"/>
    </source>
</evidence>
<accession>B0FSR8</accession>
<dbReference type="PANTHER" id="PTHR24305">
    <property type="entry name" value="CYTOCHROME P450"/>
    <property type="match status" value="1"/>
</dbReference>
<evidence type="ECO:0000313" key="6">
    <source>
        <dbReference type="EMBL" id="ABY59961.1"/>
    </source>
</evidence>
<dbReference type="PROSITE" id="PS00086">
    <property type="entry name" value="CYTOCHROME_P450"/>
    <property type="match status" value="1"/>
</dbReference>
<keyword evidence="3 4" id="KW-0479">Metal-binding</keyword>
<keyword evidence="4 6" id="KW-0503">Monooxygenase</keyword>
<dbReference type="PANTHER" id="PTHR24305:SF166">
    <property type="entry name" value="CYTOCHROME P450 12A4, MITOCHONDRIAL-RELATED"/>
    <property type="match status" value="1"/>
</dbReference>
<feature type="transmembrane region" description="Helical" evidence="5">
    <location>
        <begin position="6"/>
        <end position="29"/>
    </location>
</feature>
<keyword evidence="3 4" id="KW-0408">Iron</keyword>
<dbReference type="Pfam" id="PF00067">
    <property type="entry name" value="p450"/>
    <property type="match status" value="1"/>
</dbReference>
<dbReference type="InterPro" id="IPR036396">
    <property type="entry name" value="Cyt_P450_sf"/>
</dbReference>
<organism evidence="6">
    <name type="scientific">Tetrahymena thermophila</name>
    <dbReference type="NCBI Taxonomy" id="5911"/>
    <lineage>
        <taxon>Eukaryota</taxon>
        <taxon>Sar</taxon>
        <taxon>Alveolata</taxon>
        <taxon>Ciliophora</taxon>
        <taxon>Intramacronucleata</taxon>
        <taxon>Oligohymenophorea</taxon>
        <taxon>Hymenostomatida</taxon>
        <taxon>Tetrahymenina</taxon>
        <taxon>Tetrahymenidae</taxon>
        <taxon>Tetrahymena</taxon>
    </lineage>
</organism>
<name>B0FSR8_TETTH</name>
<protein>
    <submittedName>
        <fullName evidence="6">Cytochrome P450 monooxygenase CYP5005A20</fullName>
    </submittedName>
</protein>
<feature type="binding site" description="axial binding residue" evidence="3">
    <location>
        <position position="474"/>
    </location>
    <ligand>
        <name>heme</name>
        <dbReference type="ChEBI" id="CHEBI:30413"/>
    </ligand>
    <ligandPart>
        <name>Fe</name>
        <dbReference type="ChEBI" id="CHEBI:18248"/>
    </ligandPart>
</feature>
<gene>
    <name evidence="6" type="primary">CYP</name>
</gene>
<keyword evidence="5" id="KW-0812">Transmembrane</keyword>
<dbReference type="EMBL" id="EU349030">
    <property type="protein sequence ID" value="ABY59961.1"/>
    <property type="molecule type" value="Genomic_DNA"/>
</dbReference>
<dbReference type="InterPro" id="IPR001128">
    <property type="entry name" value="Cyt_P450"/>
</dbReference>
<comment type="cofactor">
    <cofactor evidence="1 3">
        <name>heme</name>
        <dbReference type="ChEBI" id="CHEBI:30413"/>
    </cofactor>
</comment>
<dbReference type="InterPro" id="IPR050121">
    <property type="entry name" value="Cytochrome_P450_monoxygenase"/>
</dbReference>
<dbReference type="PRINTS" id="PR00385">
    <property type="entry name" value="P450"/>
</dbReference>
<dbReference type="Gene3D" id="1.10.630.10">
    <property type="entry name" value="Cytochrome P450"/>
    <property type="match status" value="1"/>
</dbReference>
<evidence type="ECO:0000256" key="2">
    <source>
        <dbReference type="ARBA" id="ARBA00010617"/>
    </source>
</evidence>
<dbReference type="PRINTS" id="PR00463">
    <property type="entry name" value="EP450I"/>
</dbReference>
<sequence>MIFLIYISLGIIASIIAFVSYILILYPIFRFSQMKRKYGDKVKVFFSIGQGILKFYNQDLANKNDSIAFIRNMHEPNLKAIAFNFGTKVGFSFVDPELQKQVLQNPHSYSKVDGPMAITFLFANSIAYATEKEWKRQRLFLGKSFHFEEIKNYFPLIIETCQKTIKKIDQKLIERETINIQILKTCQEITSEVSFKVFFGSNNENLTIITRKDGSSTTISNELVQVLIDSYYLFQTDKVALIKWILLKRKSTSFFLTKGEEQLLNRLKALRQACTAIVSKRKEELTQDRLLAKKNFLDQYIIEMAQNENSGITYDEIIDNFSAIYLAGTDTTSNMAGVALYYLSLYPEIQQQAREEVIKVLSVKLKENKTDQLFSLLAFEDLQNLNLINSILKESLRLMPPAIQSQTKFANQDIKIGEFDVKKGDLVTNHFSYNLSNPEVFPNPDVFNPNRWMAANIHNEMANFTPFSQGPRNCIGQHLAMIEGKCILASLLLQYEILPNPAEKVVRQMRIVYGFQYDNLVYFKKINV</sequence>
<comment type="similarity">
    <text evidence="2 4">Belongs to the cytochrome P450 family.</text>
</comment>
<evidence type="ECO:0000256" key="3">
    <source>
        <dbReference type="PIRSR" id="PIRSR602401-1"/>
    </source>
</evidence>
<reference evidence="6" key="1">
    <citation type="journal article" date="2009" name="BMC Genomics">
        <title>Genome-wide identification and characterization of cytochrome P450 monooxygenase genes in the ciliate Tetrahymena thermophila.</title>
        <authorList>
            <person name="Fu C."/>
            <person name="Xiong J."/>
            <person name="Miao W."/>
        </authorList>
    </citation>
    <scope>NUCLEOTIDE SEQUENCE</scope>
    <source>
        <strain evidence="6">SB210</strain>
    </source>
</reference>
<keyword evidence="4" id="KW-0560">Oxidoreductase</keyword>
<dbReference type="SUPFAM" id="SSF48264">
    <property type="entry name" value="Cytochrome P450"/>
    <property type="match status" value="1"/>
</dbReference>
<keyword evidence="3 4" id="KW-0349">Heme</keyword>
<evidence type="ECO:0000256" key="4">
    <source>
        <dbReference type="RuleBase" id="RU000461"/>
    </source>
</evidence>